<name>A0A2U1PE41_ARTAN</name>
<keyword evidence="1" id="KW-0548">Nucleotidyltransferase</keyword>
<protein>
    <submittedName>
        <fullName evidence="1">Reverse transcriptase domain, Reverse transcriptase zinc-binding domain protein</fullName>
    </submittedName>
</protein>
<dbReference type="OrthoDB" id="10389382at2759"/>
<comment type="caution">
    <text evidence="1">The sequence shown here is derived from an EMBL/GenBank/DDBJ whole genome shotgun (WGS) entry which is preliminary data.</text>
</comment>
<gene>
    <name evidence="1" type="ORF">CTI12_AA103970</name>
</gene>
<dbReference type="AlphaFoldDB" id="A0A2U1PE41"/>
<accession>A0A2U1PE41</accession>
<sequence>MAKIQAIDSTWDGIVEKLSIETKSGGVWEMIKKICLAATVYYIWHERNSRLFTGQKRSAEEMFKVICDEIKAKMVSIKVKQTVNVLIAENLWNIKFDRKM</sequence>
<organism evidence="1 2">
    <name type="scientific">Artemisia annua</name>
    <name type="common">Sweet wormwood</name>
    <dbReference type="NCBI Taxonomy" id="35608"/>
    <lineage>
        <taxon>Eukaryota</taxon>
        <taxon>Viridiplantae</taxon>
        <taxon>Streptophyta</taxon>
        <taxon>Embryophyta</taxon>
        <taxon>Tracheophyta</taxon>
        <taxon>Spermatophyta</taxon>
        <taxon>Magnoliopsida</taxon>
        <taxon>eudicotyledons</taxon>
        <taxon>Gunneridae</taxon>
        <taxon>Pentapetalae</taxon>
        <taxon>asterids</taxon>
        <taxon>campanulids</taxon>
        <taxon>Asterales</taxon>
        <taxon>Asteraceae</taxon>
        <taxon>Asteroideae</taxon>
        <taxon>Anthemideae</taxon>
        <taxon>Artemisiinae</taxon>
        <taxon>Artemisia</taxon>
    </lineage>
</organism>
<keyword evidence="1" id="KW-0808">Transferase</keyword>
<dbReference type="EMBL" id="PKPP01001286">
    <property type="protein sequence ID" value="PWA83947.1"/>
    <property type="molecule type" value="Genomic_DNA"/>
</dbReference>
<reference evidence="1 2" key="1">
    <citation type="journal article" date="2018" name="Mol. Plant">
        <title>The genome of Artemisia annua provides insight into the evolution of Asteraceae family and artemisinin biosynthesis.</title>
        <authorList>
            <person name="Shen Q."/>
            <person name="Zhang L."/>
            <person name="Liao Z."/>
            <person name="Wang S."/>
            <person name="Yan T."/>
            <person name="Shi P."/>
            <person name="Liu M."/>
            <person name="Fu X."/>
            <person name="Pan Q."/>
            <person name="Wang Y."/>
            <person name="Lv Z."/>
            <person name="Lu X."/>
            <person name="Zhang F."/>
            <person name="Jiang W."/>
            <person name="Ma Y."/>
            <person name="Chen M."/>
            <person name="Hao X."/>
            <person name="Li L."/>
            <person name="Tang Y."/>
            <person name="Lv G."/>
            <person name="Zhou Y."/>
            <person name="Sun X."/>
            <person name="Brodelius P.E."/>
            <person name="Rose J.K.C."/>
            <person name="Tang K."/>
        </authorList>
    </citation>
    <scope>NUCLEOTIDE SEQUENCE [LARGE SCALE GENOMIC DNA]</scope>
    <source>
        <strain evidence="2">cv. Huhao1</strain>
        <tissue evidence="1">Leaf</tissue>
    </source>
</reference>
<proteinExistence type="predicted"/>
<keyword evidence="1" id="KW-0695">RNA-directed DNA polymerase</keyword>
<dbReference type="GO" id="GO:0003964">
    <property type="term" value="F:RNA-directed DNA polymerase activity"/>
    <property type="evidence" value="ECO:0007669"/>
    <property type="project" value="UniProtKB-KW"/>
</dbReference>
<keyword evidence="2" id="KW-1185">Reference proteome</keyword>
<dbReference type="Proteomes" id="UP000245207">
    <property type="component" value="Unassembled WGS sequence"/>
</dbReference>
<evidence type="ECO:0000313" key="1">
    <source>
        <dbReference type="EMBL" id="PWA83947.1"/>
    </source>
</evidence>
<evidence type="ECO:0000313" key="2">
    <source>
        <dbReference type="Proteomes" id="UP000245207"/>
    </source>
</evidence>